<sequence length="54" mass="6330">MLSLSSMSRITLDLPESQDLDWFMSRSFDLASIYCSLPPQSRRKTAAQRRRGWH</sequence>
<reference evidence="1 2" key="2">
    <citation type="submission" date="2020-07" db="EMBL/GenBank/DDBJ databases">
        <title>Genome assembly of wild tea tree DASZ reveals pedigree and selection history of tea varieties.</title>
        <authorList>
            <person name="Zhang W."/>
        </authorList>
    </citation>
    <scope>NUCLEOTIDE SEQUENCE [LARGE SCALE GENOMIC DNA]</scope>
    <source>
        <strain evidence="2">cv. G240</strain>
        <tissue evidence="1">Leaf</tissue>
    </source>
</reference>
<dbReference type="AlphaFoldDB" id="A0A7J7HEX3"/>
<keyword evidence="2" id="KW-1185">Reference proteome</keyword>
<dbReference type="Proteomes" id="UP000593564">
    <property type="component" value="Unassembled WGS sequence"/>
</dbReference>
<protein>
    <submittedName>
        <fullName evidence="1">Uncharacterized protein</fullName>
    </submittedName>
</protein>
<reference evidence="2" key="1">
    <citation type="journal article" date="2020" name="Nat. Commun.">
        <title>Genome assembly of wild tea tree DASZ reveals pedigree and selection history of tea varieties.</title>
        <authorList>
            <person name="Zhang W."/>
            <person name="Zhang Y."/>
            <person name="Qiu H."/>
            <person name="Guo Y."/>
            <person name="Wan H."/>
            <person name="Zhang X."/>
            <person name="Scossa F."/>
            <person name="Alseekh S."/>
            <person name="Zhang Q."/>
            <person name="Wang P."/>
            <person name="Xu L."/>
            <person name="Schmidt M.H."/>
            <person name="Jia X."/>
            <person name="Li D."/>
            <person name="Zhu A."/>
            <person name="Guo F."/>
            <person name="Chen W."/>
            <person name="Ni D."/>
            <person name="Usadel B."/>
            <person name="Fernie A.R."/>
            <person name="Wen W."/>
        </authorList>
    </citation>
    <scope>NUCLEOTIDE SEQUENCE [LARGE SCALE GENOMIC DNA]</scope>
    <source>
        <strain evidence="2">cv. G240</strain>
    </source>
</reference>
<name>A0A7J7HEX3_CAMSI</name>
<comment type="caution">
    <text evidence="1">The sequence shown here is derived from an EMBL/GenBank/DDBJ whole genome shotgun (WGS) entry which is preliminary data.</text>
</comment>
<gene>
    <name evidence="1" type="ORF">HYC85_012451</name>
</gene>
<proteinExistence type="predicted"/>
<evidence type="ECO:0000313" key="2">
    <source>
        <dbReference type="Proteomes" id="UP000593564"/>
    </source>
</evidence>
<accession>A0A7J7HEX3</accession>
<organism evidence="1 2">
    <name type="scientific">Camellia sinensis</name>
    <name type="common">Tea plant</name>
    <name type="synonym">Thea sinensis</name>
    <dbReference type="NCBI Taxonomy" id="4442"/>
    <lineage>
        <taxon>Eukaryota</taxon>
        <taxon>Viridiplantae</taxon>
        <taxon>Streptophyta</taxon>
        <taxon>Embryophyta</taxon>
        <taxon>Tracheophyta</taxon>
        <taxon>Spermatophyta</taxon>
        <taxon>Magnoliopsida</taxon>
        <taxon>eudicotyledons</taxon>
        <taxon>Gunneridae</taxon>
        <taxon>Pentapetalae</taxon>
        <taxon>asterids</taxon>
        <taxon>Ericales</taxon>
        <taxon>Theaceae</taxon>
        <taxon>Camellia</taxon>
    </lineage>
</organism>
<evidence type="ECO:0000313" key="1">
    <source>
        <dbReference type="EMBL" id="KAF5950458.1"/>
    </source>
</evidence>
<dbReference type="EMBL" id="JACBKZ010000005">
    <property type="protein sequence ID" value="KAF5950458.1"/>
    <property type="molecule type" value="Genomic_DNA"/>
</dbReference>